<dbReference type="InterPro" id="IPR040459">
    <property type="entry name" value="MJ1316"/>
</dbReference>
<evidence type="ECO:0000313" key="7">
    <source>
        <dbReference type="Ensembl" id="ENSPKIP00000032068.1"/>
    </source>
</evidence>
<evidence type="ECO:0000256" key="2">
    <source>
        <dbReference type="ARBA" id="ARBA00022771"/>
    </source>
</evidence>
<evidence type="ECO:0000256" key="3">
    <source>
        <dbReference type="ARBA" id="ARBA00022833"/>
    </source>
</evidence>
<evidence type="ECO:0000256" key="5">
    <source>
        <dbReference type="SAM" id="MobiDB-lite"/>
    </source>
</evidence>
<dbReference type="Gene3D" id="4.10.1000.10">
    <property type="entry name" value="Zinc finger, CCCH-type"/>
    <property type="match status" value="1"/>
</dbReference>
<keyword evidence="8" id="KW-1185">Reference proteome</keyword>
<dbReference type="SUPFAM" id="SSF55144">
    <property type="entry name" value="LigT-like"/>
    <property type="match status" value="1"/>
</dbReference>
<dbReference type="InterPro" id="IPR036855">
    <property type="entry name" value="Znf_CCCH_sf"/>
</dbReference>
<dbReference type="SUPFAM" id="SSF90229">
    <property type="entry name" value="CCCH zinc finger"/>
    <property type="match status" value="1"/>
</dbReference>
<reference evidence="7" key="1">
    <citation type="submission" date="2025-05" db="UniProtKB">
        <authorList>
            <consortium name="Ensembl"/>
        </authorList>
    </citation>
    <scope>IDENTIFICATION</scope>
</reference>
<name>A0A3B3SNY6_9TELE</name>
<keyword evidence="3 4" id="KW-0862">Zinc</keyword>
<keyword evidence="1 4" id="KW-0479">Metal-binding</keyword>
<dbReference type="AlphaFoldDB" id="A0A3B3SNY6"/>
<dbReference type="GO" id="GO:0008270">
    <property type="term" value="F:zinc ion binding"/>
    <property type="evidence" value="ECO:0007669"/>
    <property type="project" value="UniProtKB-KW"/>
</dbReference>
<dbReference type="PANTHER" id="PTHR46729">
    <property type="entry name" value="LEUKOCYTE RECEPTOR CLUSTER MEMBER 9"/>
    <property type="match status" value="1"/>
</dbReference>
<dbReference type="PANTHER" id="PTHR46729:SF1">
    <property type="entry name" value="LEUKOCYTE RECEPTOR CLUSTER MEMBER 9"/>
    <property type="match status" value="1"/>
</dbReference>
<feature type="region of interest" description="Disordered" evidence="5">
    <location>
        <begin position="284"/>
        <end position="307"/>
    </location>
</feature>
<feature type="compositionally biased region" description="Basic residues" evidence="5">
    <location>
        <begin position="78"/>
        <end position="87"/>
    </location>
</feature>
<feature type="zinc finger region" description="C3H1-type" evidence="4">
    <location>
        <begin position="38"/>
        <end position="65"/>
    </location>
</feature>
<feature type="region of interest" description="Disordered" evidence="5">
    <location>
        <begin position="69"/>
        <end position="111"/>
    </location>
</feature>
<dbReference type="KEGG" id="pki:111853346"/>
<dbReference type="Ensembl" id="ENSPKIT00000012926.1">
    <property type="protein sequence ID" value="ENSPKIP00000032068.1"/>
    <property type="gene ID" value="ENSPKIG00000012289.1"/>
</dbReference>
<sequence length="598" mass="66818">MASNESANDNGPRLVSTCPTVSTEEQDLAGSATGGQPEKHVGICKFFQEGRCHFGHRCHLSHSIHPYTARDAEEGQHGKKTRKNKSPRKSDSSPKNVENEEPSKKPRMRPANEVVSRILWDSSLNPEQFGVGYLDRFLGVLERPFSEFSWDRDVCNCDYSEELAIPQHRIKYFTYKGKKIWDRENRMDGVFGSTGGPLEPPFAAEESGEEASATYESAMDHLDIDAQDFGETQHDTIEEAPNTSSHVLPRSDIKPSCFEAARNETTPCPQEMEEGSLTDIIAGDDGGLADTPCKHTEAGSWGTQGGEGEVGVRGDAAVHGHDWDSAFTRRPTLADRHDDDLRGGAGEEEEWKESWDGNEEKAHLSWHFLSAPADPIPKCAQRALTRSDPLEQRSKISRRRPTHFISFPMDSPAFITGFQRLQKEVTAILPLSEPYWLPPKSLHVTLCLLALSQPQEVNLACQMLRRFAQSCWAVPLSIFCSPELRDFGGRVLYLTPQPLSQIQALNRPLQEQFKKKGWLHRDSLSPNYHLTLAKEKVNEGERNFKGIWEKVKNVENVRTIDFGKLAVDRLYLCAIGASKAADGSYETLCAVSLQGSQK</sequence>
<organism evidence="7 8">
    <name type="scientific">Paramormyrops kingsleyae</name>
    <dbReference type="NCBI Taxonomy" id="1676925"/>
    <lineage>
        <taxon>Eukaryota</taxon>
        <taxon>Metazoa</taxon>
        <taxon>Chordata</taxon>
        <taxon>Craniata</taxon>
        <taxon>Vertebrata</taxon>
        <taxon>Euteleostomi</taxon>
        <taxon>Actinopterygii</taxon>
        <taxon>Neopterygii</taxon>
        <taxon>Teleostei</taxon>
        <taxon>Osteoglossocephala</taxon>
        <taxon>Osteoglossomorpha</taxon>
        <taxon>Osteoglossiformes</taxon>
        <taxon>Mormyridae</taxon>
        <taxon>Paramormyrops</taxon>
    </lineage>
</organism>
<dbReference type="Proteomes" id="UP000261540">
    <property type="component" value="Unplaced"/>
</dbReference>
<evidence type="ECO:0000259" key="6">
    <source>
        <dbReference type="PROSITE" id="PS50103"/>
    </source>
</evidence>
<proteinExistence type="predicted"/>
<feature type="compositionally biased region" description="Basic and acidic residues" evidence="5">
    <location>
        <begin position="88"/>
        <end position="104"/>
    </location>
</feature>
<evidence type="ECO:0000256" key="4">
    <source>
        <dbReference type="PROSITE-ProRule" id="PRU00723"/>
    </source>
</evidence>
<dbReference type="Gene3D" id="3.90.1140.10">
    <property type="entry name" value="Cyclic phosphodiesterase"/>
    <property type="match status" value="1"/>
</dbReference>
<protein>
    <submittedName>
        <fullName evidence="7">Leukocyte receptor cluster member 9</fullName>
    </submittedName>
</protein>
<accession>A0A3B3SNY6</accession>
<dbReference type="Ensembl" id="ENSPKIT00000012884.1">
    <property type="protein sequence ID" value="ENSPKIP00000032026.1"/>
    <property type="gene ID" value="ENSPKIG00000012289.1"/>
</dbReference>
<dbReference type="InterPro" id="IPR042653">
    <property type="entry name" value="Leng9"/>
</dbReference>
<evidence type="ECO:0000256" key="1">
    <source>
        <dbReference type="ARBA" id="ARBA00022723"/>
    </source>
</evidence>
<dbReference type="CTD" id="94059"/>
<dbReference type="InterPro" id="IPR019510">
    <property type="entry name" value="AKAP7-like_phosphoesterase"/>
</dbReference>
<dbReference type="OrthoDB" id="10263155at2759"/>
<keyword evidence="2 4" id="KW-0863">Zinc-finger</keyword>
<dbReference type="Pfam" id="PF10469">
    <property type="entry name" value="AKAP7_NLS"/>
    <property type="match status" value="1"/>
</dbReference>
<dbReference type="GeneTree" id="ENSGT00390000010577"/>
<dbReference type="STRING" id="1676925.ENSPKIP00000032068"/>
<evidence type="ECO:0000313" key="8">
    <source>
        <dbReference type="Proteomes" id="UP000261540"/>
    </source>
</evidence>
<dbReference type="PROSITE" id="PS50103">
    <property type="entry name" value="ZF_C3H1"/>
    <property type="match status" value="1"/>
</dbReference>
<dbReference type="InterPro" id="IPR009097">
    <property type="entry name" value="Cyclic_Pdiesterase"/>
</dbReference>
<feature type="domain" description="C3H1-type" evidence="6">
    <location>
        <begin position="38"/>
        <end position="65"/>
    </location>
</feature>
<dbReference type="InterPro" id="IPR000571">
    <property type="entry name" value="Znf_CCCH"/>
</dbReference>
<dbReference type="Pfam" id="PF04457">
    <property type="entry name" value="MJ1316"/>
    <property type="match status" value="1"/>
</dbReference>